<evidence type="ECO:0000256" key="5">
    <source>
        <dbReference type="ARBA" id="ARBA00022989"/>
    </source>
</evidence>
<dbReference type="AlphaFoldDB" id="A0A6N9HKV7"/>
<evidence type="ECO:0000256" key="6">
    <source>
        <dbReference type="ARBA" id="ARBA00023136"/>
    </source>
</evidence>
<keyword evidence="3" id="KW-1003">Cell membrane</keyword>
<reference evidence="8 9" key="1">
    <citation type="submission" date="2019-12" db="EMBL/GenBank/DDBJ databases">
        <title>Novel species isolated from a subtropical stream in China.</title>
        <authorList>
            <person name="Lu H."/>
        </authorList>
    </citation>
    <scope>NUCLEOTIDE SEQUENCE [LARGE SCALE GENOMIC DNA]</scope>
    <source>
        <strain evidence="8 9">DS3</strain>
    </source>
</reference>
<dbReference type="PANTHER" id="PTHR33452:SF1">
    <property type="entry name" value="INNER MEMBRANE PROTEIN YPHA-RELATED"/>
    <property type="match status" value="1"/>
</dbReference>
<feature type="transmembrane region" description="Helical" evidence="7">
    <location>
        <begin position="45"/>
        <end position="64"/>
    </location>
</feature>
<feature type="transmembrane region" description="Helical" evidence="7">
    <location>
        <begin position="6"/>
        <end position="24"/>
    </location>
</feature>
<comment type="caution">
    <text evidence="8">The sequence shown here is derived from an EMBL/GenBank/DDBJ whole genome shotgun (WGS) entry which is preliminary data.</text>
</comment>
<dbReference type="PANTHER" id="PTHR33452">
    <property type="entry name" value="OXIDOREDUCTASE CATD-RELATED"/>
    <property type="match status" value="1"/>
</dbReference>
<protein>
    <submittedName>
        <fullName evidence="8">DoxX family membrane protein</fullName>
    </submittedName>
</protein>
<dbReference type="GO" id="GO:0005886">
    <property type="term" value="C:plasma membrane"/>
    <property type="evidence" value="ECO:0007669"/>
    <property type="project" value="UniProtKB-SubCell"/>
</dbReference>
<feature type="transmembrane region" description="Helical" evidence="7">
    <location>
        <begin position="70"/>
        <end position="90"/>
    </location>
</feature>
<evidence type="ECO:0000256" key="1">
    <source>
        <dbReference type="ARBA" id="ARBA00004651"/>
    </source>
</evidence>
<keyword evidence="5 7" id="KW-1133">Transmembrane helix</keyword>
<evidence type="ECO:0000313" key="9">
    <source>
        <dbReference type="Proteomes" id="UP000448575"/>
    </source>
</evidence>
<accession>A0A6N9HKV7</accession>
<keyword evidence="6 7" id="KW-0472">Membrane</keyword>
<evidence type="ECO:0000313" key="8">
    <source>
        <dbReference type="EMBL" id="MYN03602.1"/>
    </source>
</evidence>
<feature type="transmembrane region" description="Helical" evidence="7">
    <location>
        <begin position="102"/>
        <end position="122"/>
    </location>
</feature>
<comment type="similarity">
    <text evidence="2">Belongs to the DoxX family.</text>
</comment>
<dbReference type="InterPro" id="IPR051907">
    <property type="entry name" value="DoxX-like_oxidoreductase"/>
</dbReference>
<dbReference type="InterPro" id="IPR032808">
    <property type="entry name" value="DoxX"/>
</dbReference>
<evidence type="ECO:0000256" key="2">
    <source>
        <dbReference type="ARBA" id="ARBA00006679"/>
    </source>
</evidence>
<sequence>MDENALWTILRIALAGLIAAHGWARLLHGGVVPFGAWLDSQGIPFGAPIAWSVTIIEMIGPFLLMVGRGVFPLSLIFSTIYLAGIVLVHAKEGWFVVGLGRNGVEYSVLLIVALLCVGLRHFNLRRPVTSP</sequence>
<organism evidence="8 9">
    <name type="scientific">Pseudoduganella guangdongensis</name>
    <dbReference type="NCBI Taxonomy" id="2692179"/>
    <lineage>
        <taxon>Bacteria</taxon>
        <taxon>Pseudomonadati</taxon>
        <taxon>Pseudomonadota</taxon>
        <taxon>Betaproteobacteria</taxon>
        <taxon>Burkholderiales</taxon>
        <taxon>Oxalobacteraceae</taxon>
        <taxon>Telluria group</taxon>
        <taxon>Pseudoduganella</taxon>
    </lineage>
</organism>
<evidence type="ECO:0000256" key="7">
    <source>
        <dbReference type="SAM" id="Phobius"/>
    </source>
</evidence>
<proteinExistence type="inferred from homology"/>
<keyword evidence="9" id="KW-1185">Reference proteome</keyword>
<evidence type="ECO:0000256" key="3">
    <source>
        <dbReference type="ARBA" id="ARBA00022475"/>
    </source>
</evidence>
<dbReference type="Proteomes" id="UP000448575">
    <property type="component" value="Unassembled WGS sequence"/>
</dbReference>
<keyword evidence="4 7" id="KW-0812">Transmembrane</keyword>
<dbReference type="EMBL" id="WWCJ01000010">
    <property type="protein sequence ID" value="MYN03602.1"/>
    <property type="molecule type" value="Genomic_DNA"/>
</dbReference>
<comment type="subcellular location">
    <subcellularLocation>
        <location evidence="1">Cell membrane</location>
        <topology evidence="1">Multi-pass membrane protein</topology>
    </subcellularLocation>
</comment>
<evidence type="ECO:0000256" key="4">
    <source>
        <dbReference type="ARBA" id="ARBA00022692"/>
    </source>
</evidence>
<gene>
    <name evidence="8" type="ORF">GTP41_16010</name>
</gene>
<name>A0A6N9HKV7_9BURK</name>
<dbReference type="Pfam" id="PF07681">
    <property type="entry name" value="DoxX"/>
    <property type="match status" value="1"/>
</dbReference>